<dbReference type="RefSeq" id="WP_188072705.1">
    <property type="nucleotide sequence ID" value="NZ_BSPS01000013.1"/>
</dbReference>
<evidence type="ECO:0000313" key="1">
    <source>
        <dbReference type="EMBL" id="MBB3927202.1"/>
    </source>
</evidence>
<dbReference type="Proteomes" id="UP000571950">
    <property type="component" value="Unassembled WGS sequence"/>
</dbReference>
<gene>
    <name evidence="1" type="ORF">GGR43_002925</name>
</gene>
<name>A0A7W6BP59_9SPHN</name>
<protein>
    <submittedName>
        <fullName evidence="1">ElaB/YqjD/DUF883 family membrane-anchored ribosome-binding protein</fullName>
    </submittedName>
</protein>
<accession>A0A7W6BP59</accession>
<comment type="caution">
    <text evidence="1">The sequence shown here is derived from an EMBL/GenBank/DDBJ whole genome shotgun (WGS) entry which is preliminary data.</text>
</comment>
<proteinExistence type="predicted"/>
<evidence type="ECO:0000313" key="2">
    <source>
        <dbReference type="Proteomes" id="UP000571950"/>
    </source>
</evidence>
<reference evidence="1 2" key="1">
    <citation type="submission" date="2020-08" db="EMBL/GenBank/DDBJ databases">
        <title>Genomic Encyclopedia of Type Strains, Phase IV (KMG-IV): sequencing the most valuable type-strain genomes for metagenomic binning, comparative biology and taxonomic classification.</title>
        <authorList>
            <person name="Goeker M."/>
        </authorList>
    </citation>
    <scope>NUCLEOTIDE SEQUENCE [LARGE SCALE GENOMIC DNA]</scope>
    <source>
        <strain evidence="1 2">DSM 26189</strain>
    </source>
</reference>
<sequence>MNGPHETPAEQLAALDAITEDQRTRIRRLAGLTAERLRPARIAQDARNRALDLGLDAIDKARTMARAHPVRTVGLVAAVGAVIARKPLWRLSVSGYRRLRERFRPDDRNSAPSAATSED</sequence>
<keyword evidence="2" id="KW-1185">Reference proteome</keyword>
<dbReference type="EMBL" id="JACIDT010000010">
    <property type="protein sequence ID" value="MBB3927202.1"/>
    <property type="molecule type" value="Genomic_DNA"/>
</dbReference>
<dbReference type="AlphaFoldDB" id="A0A7W6BP59"/>
<organism evidence="1 2">
    <name type="scientific">Sphingobium jiangsuense</name>
    <dbReference type="NCBI Taxonomy" id="870476"/>
    <lineage>
        <taxon>Bacteria</taxon>
        <taxon>Pseudomonadati</taxon>
        <taxon>Pseudomonadota</taxon>
        <taxon>Alphaproteobacteria</taxon>
        <taxon>Sphingomonadales</taxon>
        <taxon>Sphingomonadaceae</taxon>
        <taxon>Sphingobium</taxon>
    </lineage>
</organism>